<dbReference type="HOGENOM" id="CLU_529018_0_0_1"/>
<evidence type="ECO:0000313" key="2">
    <source>
        <dbReference type="Proteomes" id="UP000054524"/>
    </source>
</evidence>
<dbReference type="GeneID" id="77675069"/>
<evidence type="ECO:0000313" key="1">
    <source>
        <dbReference type="EMBL" id="KFG27024.1"/>
    </source>
</evidence>
<protein>
    <submittedName>
        <fullName evidence="1">Uncharacterized protein</fullName>
    </submittedName>
</protein>
<reference evidence="1 2" key="1">
    <citation type="journal article" date="2014" name="Genome Announc.">
        <title>Genome Sequence of the Microsporidian Species Nematocida sp1 Strain ERTm6 (ATCC PRA-372).</title>
        <authorList>
            <person name="Bakowski M.A."/>
            <person name="Priest M."/>
            <person name="Young S."/>
            <person name="Cuomo C.A."/>
            <person name="Troemel E.R."/>
        </authorList>
    </citation>
    <scope>NUCLEOTIDE SEQUENCE [LARGE SCALE GENOMIC DNA]</scope>
    <source>
        <strain evidence="1 2">ERTm6</strain>
    </source>
</reference>
<sequence length="515" mass="58563">MKTTQIQKILFTAACFAAGRCSASYFDFKSSDAYPDPNMLLDGSFELDNFDTPIAFENPKSAKSLSTLSKSIVLLNQDATDCMYDSVNECMELLKKYICKFKKSSSIDFSFNEAFPEEIDLASLAVYLNTTTLFAVTEESKTSLMNAILDFDYYKIESELRSIYISLVNSEHYNMNFLECNLENTKKIRHATIMPMFYISKNSLGKCESSKIECIEKEEQAIKKAASLMGASGKSKKNSEGSMNGVFQIADHLEISKPADNAKTTPSFYGFLKNLFHIKRKRNLVKMQKEELYKTYKPVGIMGGRTVGVIVKKGECSFKKWQNEVTNMSTDSTIPSQVSSGCLKRIPWAYLDARIFANTDLKFDLQVVSKIVSSLTKDNFLIMEDELAFFVLQLNKYSPILKLYLDCLNNIIKKYVGVLEKKHKSATWIKARVYNIVIEYVKGGLSLPLIKYNLEQIICDMIMNLERSRTLTSMDALKIVLQLEKGNPKTMKTTSSWDIYRKKPCTVPFLLQHLI</sequence>
<name>A0A086J4F6_NEMA1</name>
<dbReference type="AlphaFoldDB" id="A0A086J4F6"/>
<comment type="caution">
    <text evidence="1">The sequence shown here is derived from an EMBL/GenBank/DDBJ whole genome shotgun (WGS) entry which is preliminary data.</text>
</comment>
<accession>A0A086J4F6</accession>
<dbReference type="Proteomes" id="UP000054524">
    <property type="component" value="Unassembled WGS sequence"/>
</dbReference>
<proteinExistence type="predicted"/>
<organism evidence="1 2">
    <name type="scientific">Nematocida ausubeli (strain ATCC PRA-371 / ERTm2)</name>
    <name type="common">Nematode killer fungus</name>
    <dbReference type="NCBI Taxonomy" id="1913371"/>
    <lineage>
        <taxon>Eukaryota</taxon>
        <taxon>Fungi</taxon>
        <taxon>Fungi incertae sedis</taxon>
        <taxon>Microsporidia</taxon>
        <taxon>Nematocida</taxon>
    </lineage>
</organism>
<keyword evidence="2" id="KW-1185">Reference proteome</keyword>
<gene>
    <name evidence="1" type="ORF">NESG_00096</name>
</gene>
<dbReference type="RefSeq" id="XP_052905579.1">
    <property type="nucleotide sequence ID" value="XM_053047754.1"/>
</dbReference>
<dbReference type="EMBL" id="AKIJ01000001">
    <property type="protein sequence ID" value="KFG27024.1"/>
    <property type="molecule type" value="Genomic_DNA"/>
</dbReference>